<evidence type="ECO:0000313" key="1">
    <source>
        <dbReference type="EMBL" id="MDP9794910.1"/>
    </source>
</evidence>
<sequence length="119" mass="13889">MATHIQWFWPDDGLWCYDELDDARWSTRHVEVRAHDGTFRAAASLTEVLEARNSGDPRAVQVYEHRYGVVPEAPFPMSTAGSEPSIERISAERFEWLWQQARRRLPPEQAEGGRRRQPR</sequence>
<name>A0ABT9MU26_9ACTN</name>
<comment type="caution">
    <text evidence="1">The sequence shown here is derived from an EMBL/GenBank/DDBJ whole genome shotgun (WGS) entry which is preliminary data.</text>
</comment>
<protein>
    <submittedName>
        <fullName evidence="1">Uncharacterized protein</fullName>
    </submittedName>
</protein>
<dbReference type="Proteomes" id="UP001240984">
    <property type="component" value="Unassembled WGS sequence"/>
</dbReference>
<organism evidence="1 2">
    <name type="scientific">Catenuloplanes nepalensis</name>
    <dbReference type="NCBI Taxonomy" id="587533"/>
    <lineage>
        <taxon>Bacteria</taxon>
        <taxon>Bacillati</taxon>
        <taxon>Actinomycetota</taxon>
        <taxon>Actinomycetes</taxon>
        <taxon>Micromonosporales</taxon>
        <taxon>Micromonosporaceae</taxon>
        <taxon>Catenuloplanes</taxon>
    </lineage>
</organism>
<reference evidence="1 2" key="1">
    <citation type="submission" date="2023-07" db="EMBL/GenBank/DDBJ databases">
        <title>Sequencing the genomes of 1000 actinobacteria strains.</title>
        <authorList>
            <person name="Klenk H.-P."/>
        </authorList>
    </citation>
    <scope>NUCLEOTIDE SEQUENCE [LARGE SCALE GENOMIC DNA]</scope>
    <source>
        <strain evidence="1 2">DSM 44710</strain>
    </source>
</reference>
<dbReference type="RefSeq" id="WP_306830284.1">
    <property type="nucleotide sequence ID" value="NZ_JAUSRA010000001.1"/>
</dbReference>
<accession>A0ABT9MU26</accession>
<evidence type="ECO:0000313" key="2">
    <source>
        <dbReference type="Proteomes" id="UP001240984"/>
    </source>
</evidence>
<dbReference type="EMBL" id="JAUSRA010000001">
    <property type="protein sequence ID" value="MDP9794910.1"/>
    <property type="molecule type" value="Genomic_DNA"/>
</dbReference>
<keyword evidence="2" id="KW-1185">Reference proteome</keyword>
<proteinExistence type="predicted"/>
<gene>
    <name evidence="1" type="ORF">J2S43_003422</name>
</gene>